<sequence length="358" mass="38789">MKKNKLVSLLTRWEVFLIILLALMCLVFNLQDATRVASGEARRDVFNVANVVRSMRPYMLYSFMTLGMMLILAMGDMDISVGAAATLSVVVLGVTYNALTTAGLIGLPALILSLAACLLVGSLCGALNGFLVTRFKELFPMIITLATQLFFRGFSYLLIGGQTLTFDDETFDLLKELNSLTDMFGIKVPVMLPIFLVVALVFYFWLHLTGNGRKIFAIGTNAIATQYSGVRVDFIKFWCFVVAGLMSAVTGVFFVGATSSSIKADIMDGYHMYAIAAAILGGFSTDGGKGSVIGAILSLIIFAVMKIGLGTLFGFADSAVNLSVGIILILSVLLPNMVNKWRDALRVRRRRSEVSKAA</sequence>
<evidence type="ECO:0000256" key="3">
    <source>
        <dbReference type="ARBA" id="ARBA00022475"/>
    </source>
</evidence>
<feature type="transmembrane region" description="Helical" evidence="9">
    <location>
        <begin position="57"/>
        <end position="74"/>
    </location>
</feature>
<keyword evidence="4" id="KW-0997">Cell inner membrane</keyword>
<evidence type="ECO:0000256" key="2">
    <source>
        <dbReference type="ARBA" id="ARBA00022448"/>
    </source>
</evidence>
<feature type="transmembrane region" description="Helical" evidence="9">
    <location>
        <begin position="105"/>
        <end position="131"/>
    </location>
</feature>
<dbReference type="Proteomes" id="UP000824260">
    <property type="component" value="Unassembled WGS sequence"/>
</dbReference>
<reference evidence="10" key="2">
    <citation type="journal article" date="2021" name="PeerJ">
        <title>Extensive microbial diversity within the chicken gut microbiome revealed by metagenomics and culture.</title>
        <authorList>
            <person name="Gilroy R."/>
            <person name="Ravi A."/>
            <person name="Getino M."/>
            <person name="Pursley I."/>
            <person name="Horton D.L."/>
            <person name="Alikhan N.F."/>
            <person name="Baker D."/>
            <person name="Gharbi K."/>
            <person name="Hall N."/>
            <person name="Watson M."/>
            <person name="Adriaenssens E.M."/>
            <person name="Foster-Nyarko E."/>
            <person name="Jarju S."/>
            <person name="Secka A."/>
            <person name="Antonio M."/>
            <person name="Oren A."/>
            <person name="Chaudhuri R.R."/>
            <person name="La Ragione R."/>
            <person name="Hildebrand F."/>
            <person name="Pallen M.J."/>
        </authorList>
    </citation>
    <scope>NUCLEOTIDE SEQUENCE</scope>
    <source>
        <strain evidence="10">ChiSjej6B24-2974</strain>
    </source>
</reference>
<feature type="transmembrane region" description="Helical" evidence="9">
    <location>
        <begin position="184"/>
        <end position="206"/>
    </location>
</feature>
<organism evidence="10 11">
    <name type="scientific">Candidatus Pullichristensenella stercorigallinarum</name>
    <dbReference type="NCBI Taxonomy" id="2840909"/>
    <lineage>
        <taxon>Bacteria</taxon>
        <taxon>Bacillati</taxon>
        <taxon>Bacillota</taxon>
        <taxon>Clostridia</taxon>
        <taxon>Candidatus Pullichristensenella</taxon>
    </lineage>
</organism>
<evidence type="ECO:0000256" key="8">
    <source>
        <dbReference type="ARBA" id="ARBA00039381"/>
    </source>
</evidence>
<evidence type="ECO:0000256" key="9">
    <source>
        <dbReference type="SAM" id="Phobius"/>
    </source>
</evidence>
<feature type="transmembrane region" description="Helical" evidence="9">
    <location>
        <begin position="237"/>
        <end position="257"/>
    </location>
</feature>
<evidence type="ECO:0000256" key="7">
    <source>
        <dbReference type="ARBA" id="ARBA00023136"/>
    </source>
</evidence>
<accession>A0A9D0ZKZ5</accession>
<evidence type="ECO:0000256" key="6">
    <source>
        <dbReference type="ARBA" id="ARBA00022989"/>
    </source>
</evidence>
<comment type="subcellular location">
    <subcellularLocation>
        <location evidence="1">Cell membrane</location>
        <topology evidence="1">Multi-pass membrane protein</topology>
    </subcellularLocation>
</comment>
<feature type="transmembrane region" description="Helical" evidence="9">
    <location>
        <begin position="269"/>
        <end position="285"/>
    </location>
</feature>
<dbReference type="PANTHER" id="PTHR32196">
    <property type="entry name" value="ABC TRANSPORTER PERMEASE PROTEIN YPHD-RELATED-RELATED"/>
    <property type="match status" value="1"/>
</dbReference>
<keyword evidence="6 9" id="KW-1133">Transmembrane helix</keyword>
<dbReference type="Pfam" id="PF02653">
    <property type="entry name" value="BPD_transp_2"/>
    <property type="match status" value="1"/>
</dbReference>
<keyword evidence="2" id="KW-0813">Transport</keyword>
<keyword evidence="3" id="KW-1003">Cell membrane</keyword>
<dbReference type="GO" id="GO:0022857">
    <property type="term" value="F:transmembrane transporter activity"/>
    <property type="evidence" value="ECO:0007669"/>
    <property type="project" value="InterPro"/>
</dbReference>
<keyword evidence="5 9" id="KW-0812">Transmembrane</keyword>
<evidence type="ECO:0000313" key="10">
    <source>
        <dbReference type="EMBL" id="HIQ82563.1"/>
    </source>
</evidence>
<dbReference type="InterPro" id="IPR001851">
    <property type="entry name" value="ABC_transp_permease"/>
</dbReference>
<feature type="transmembrane region" description="Helical" evidence="9">
    <location>
        <begin position="292"/>
        <end position="316"/>
    </location>
</feature>
<feature type="transmembrane region" description="Helical" evidence="9">
    <location>
        <begin position="138"/>
        <end position="159"/>
    </location>
</feature>
<feature type="transmembrane region" description="Helical" evidence="9">
    <location>
        <begin position="81"/>
        <end position="99"/>
    </location>
</feature>
<protein>
    <recommendedName>
        <fullName evidence="8">Autoinducer 2 import system permease protein LsrD</fullName>
    </recommendedName>
</protein>
<gene>
    <name evidence="10" type="ORF">IAA52_05615</name>
</gene>
<evidence type="ECO:0000256" key="1">
    <source>
        <dbReference type="ARBA" id="ARBA00004651"/>
    </source>
</evidence>
<comment type="caution">
    <text evidence="10">The sequence shown here is derived from an EMBL/GenBank/DDBJ whole genome shotgun (WGS) entry which is preliminary data.</text>
</comment>
<evidence type="ECO:0000313" key="11">
    <source>
        <dbReference type="Proteomes" id="UP000824260"/>
    </source>
</evidence>
<dbReference type="CDD" id="cd06579">
    <property type="entry name" value="TM_PBP1_transp_AraH_like"/>
    <property type="match status" value="1"/>
</dbReference>
<keyword evidence="7 9" id="KW-0472">Membrane</keyword>
<dbReference type="AlphaFoldDB" id="A0A9D0ZKZ5"/>
<evidence type="ECO:0000256" key="5">
    <source>
        <dbReference type="ARBA" id="ARBA00022692"/>
    </source>
</evidence>
<reference evidence="10" key="1">
    <citation type="submission" date="2020-10" db="EMBL/GenBank/DDBJ databases">
        <authorList>
            <person name="Gilroy R."/>
        </authorList>
    </citation>
    <scope>NUCLEOTIDE SEQUENCE</scope>
    <source>
        <strain evidence="10">ChiSjej6B24-2974</strain>
    </source>
</reference>
<proteinExistence type="predicted"/>
<dbReference type="EMBL" id="DVFZ01000054">
    <property type="protein sequence ID" value="HIQ82563.1"/>
    <property type="molecule type" value="Genomic_DNA"/>
</dbReference>
<name>A0A9D0ZKZ5_9FIRM</name>
<evidence type="ECO:0000256" key="4">
    <source>
        <dbReference type="ARBA" id="ARBA00022519"/>
    </source>
</evidence>
<dbReference type="PANTHER" id="PTHR32196:SF71">
    <property type="entry name" value="AUTOINDUCER 2 IMPORT SYSTEM PERMEASE PROTEIN LSRD"/>
    <property type="match status" value="1"/>
</dbReference>
<feature type="transmembrane region" description="Helical" evidence="9">
    <location>
        <begin position="322"/>
        <end position="341"/>
    </location>
</feature>
<dbReference type="GO" id="GO:0005886">
    <property type="term" value="C:plasma membrane"/>
    <property type="evidence" value="ECO:0007669"/>
    <property type="project" value="UniProtKB-SubCell"/>
</dbReference>